<dbReference type="AlphaFoldDB" id="A0AAD5J9G7"/>
<reference evidence="1" key="2">
    <citation type="submission" date="2023-02" db="EMBL/GenBank/DDBJ databases">
        <authorList>
            <person name="Swenson N.G."/>
            <person name="Wegrzyn J.L."/>
            <person name="Mcevoy S.L."/>
        </authorList>
    </citation>
    <scope>NUCLEOTIDE SEQUENCE</scope>
    <source>
        <strain evidence="1">91603</strain>
        <tissue evidence="1">Leaf</tissue>
    </source>
</reference>
<dbReference type="EMBL" id="JAJSOW010000004">
    <property type="protein sequence ID" value="KAI9191216.1"/>
    <property type="molecule type" value="Genomic_DNA"/>
</dbReference>
<keyword evidence="2" id="KW-1185">Reference proteome</keyword>
<evidence type="ECO:0000313" key="2">
    <source>
        <dbReference type="Proteomes" id="UP001064489"/>
    </source>
</evidence>
<sequence length="183" mass="20836">MLGSFECKWKMLGKLSFGVWLKAIVPGRWNVKRIDEDQVMGHDPIVAFNGNNKMSVFVLRANRLLQRGLKLSIDGSWAIERWAQDSRRAVFGEVNSVTDCSNGSEVLLAIDHDGFLHDHNRCIESHILVDSISLQNMLEMVDELVMNPSLKQQSASSLNLTWSPFERREVHQLKNQATNKSQM</sequence>
<protein>
    <submittedName>
        <fullName evidence="1">Uncharacterized protein</fullName>
    </submittedName>
</protein>
<accession>A0AAD5J9G7</accession>
<evidence type="ECO:0000313" key="1">
    <source>
        <dbReference type="EMBL" id="KAI9191216.1"/>
    </source>
</evidence>
<gene>
    <name evidence="1" type="ORF">LWI28_005266</name>
</gene>
<name>A0AAD5J9G7_ACENE</name>
<reference evidence="1" key="1">
    <citation type="journal article" date="2022" name="Plant J.">
        <title>Strategies of tolerance reflected in two North American maple genomes.</title>
        <authorList>
            <person name="McEvoy S.L."/>
            <person name="Sezen U.U."/>
            <person name="Trouern-Trend A."/>
            <person name="McMahon S.M."/>
            <person name="Schaberg P.G."/>
            <person name="Yang J."/>
            <person name="Wegrzyn J.L."/>
            <person name="Swenson N.G."/>
        </authorList>
    </citation>
    <scope>NUCLEOTIDE SEQUENCE</scope>
    <source>
        <strain evidence="1">91603</strain>
    </source>
</reference>
<proteinExistence type="predicted"/>
<comment type="caution">
    <text evidence="1">The sequence shown here is derived from an EMBL/GenBank/DDBJ whole genome shotgun (WGS) entry which is preliminary data.</text>
</comment>
<organism evidence="1 2">
    <name type="scientific">Acer negundo</name>
    <name type="common">Box elder</name>
    <dbReference type="NCBI Taxonomy" id="4023"/>
    <lineage>
        <taxon>Eukaryota</taxon>
        <taxon>Viridiplantae</taxon>
        <taxon>Streptophyta</taxon>
        <taxon>Embryophyta</taxon>
        <taxon>Tracheophyta</taxon>
        <taxon>Spermatophyta</taxon>
        <taxon>Magnoliopsida</taxon>
        <taxon>eudicotyledons</taxon>
        <taxon>Gunneridae</taxon>
        <taxon>Pentapetalae</taxon>
        <taxon>rosids</taxon>
        <taxon>malvids</taxon>
        <taxon>Sapindales</taxon>
        <taxon>Sapindaceae</taxon>
        <taxon>Hippocastanoideae</taxon>
        <taxon>Acereae</taxon>
        <taxon>Acer</taxon>
    </lineage>
</organism>
<dbReference type="Proteomes" id="UP001064489">
    <property type="component" value="Chromosome 6"/>
</dbReference>